<proteinExistence type="predicted"/>
<reference evidence="2" key="1">
    <citation type="submission" date="2018-04" db="EMBL/GenBank/DDBJ databases">
        <authorList>
            <person name="Cornet L."/>
        </authorList>
    </citation>
    <scope>NUCLEOTIDE SEQUENCE [LARGE SCALE GENOMIC DNA]</scope>
</reference>
<gene>
    <name evidence="1" type="ORF">DCF17_21085</name>
</gene>
<protein>
    <submittedName>
        <fullName evidence="1">Uncharacterized protein</fullName>
    </submittedName>
</protein>
<comment type="caution">
    <text evidence="1">The sequence shown here is derived from an EMBL/GenBank/DDBJ whole genome shotgun (WGS) entry which is preliminary data.</text>
</comment>
<dbReference type="Proteomes" id="UP000249081">
    <property type="component" value="Unassembled WGS sequence"/>
</dbReference>
<dbReference type="EMBL" id="QBMN01000225">
    <property type="protein sequence ID" value="PZO33993.1"/>
    <property type="molecule type" value="Genomic_DNA"/>
</dbReference>
<accession>A0A2W4VMD0</accession>
<evidence type="ECO:0000313" key="2">
    <source>
        <dbReference type="Proteomes" id="UP000249081"/>
    </source>
</evidence>
<name>A0A2W4VMD0_9CYAN</name>
<dbReference type="AlphaFoldDB" id="A0A2W4VMD0"/>
<organism evidence="1 2">
    <name type="scientific">Shackletoniella antarctica</name>
    <dbReference type="NCBI Taxonomy" id="268115"/>
    <lineage>
        <taxon>Bacteria</taxon>
        <taxon>Bacillati</taxon>
        <taxon>Cyanobacteriota</taxon>
        <taxon>Cyanophyceae</taxon>
        <taxon>Oculatellales</taxon>
        <taxon>Oculatellaceae</taxon>
        <taxon>Shackletoniella</taxon>
    </lineage>
</organism>
<evidence type="ECO:0000313" key="1">
    <source>
        <dbReference type="EMBL" id="PZO33993.1"/>
    </source>
</evidence>
<reference evidence="1 2" key="2">
    <citation type="submission" date="2018-06" db="EMBL/GenBank/DDBJ databases">
        <title>Metagenomic assembly of (sub)arctic Cyanobacteria and their associated microbiome from non-axenic cultures.</title>
        <authorList>
            <person name="Baurain D."/>
        </authorList>
    </citation>
    <scope>NUCLEOTIDE SEQUENCE [LARGE SCALE GENOMIC DNA]</scope>
    <source>
        <strain evidence="1">ULC041bin1</strain>
    </source>
</reference>
<sequence length="120" mass="13196">MEIYYELADQFYVLQGGEIPTGATVFATIEAFEAAKALATPTPPDPKAFKIAFMADPLFLEWQEALPATRREDLKMSAIMDNWPLVQALYTQLAAAVPLPTGAAVQWQALADAHIIPLEF</sequence>